<evidence type="ECO:0000313" key="13">
    <source>
        <dbReference type="EMBL" id="TDX59167.1"/>
    </source>
</evidence>
<dbReference type="InterPro" id="IPR035908">
    <property type="entry name" value="F0_ATP_A_sf"/>
</dbReference>
<dbReference type="GO" id="GO:0042777">
    <property type="term" value="P:proton motive force-driven plasma membrane ATP synthesis"/>
    <property type="evidence" value="ECO:0007669"/>
    <property type="project" value="TreeGrafter"/>
</dbReference>
<dbReference type="PANTHER" id="PTHR42823">
    <property type="entry name" value="ATP SYNTHASE SUBUNIT A, CHLOROPLASTIC"/>
    <property type="match status" value="1"/>
</dbReference>
<gene>
    <name evidence="11" type="primary">atpB</name>
    <name evidence="13" type="ORF">C7959_10154</name>
</gene>
<dbReference type="Gene3D" id="1.20.120.220">
    <property type="entry name" value="ATP synthase, F0 complex, subunit A"/>
    <property type="match status" value="1"/>
</dbReference>
<name>A0A4R8HRE4_9FIRM</name>
<feature type="transmembrane region" description="Helical" evidence="11">
    <location>
        <begin position="163"/>
        <end position="183"/>
    </location>
</feature>
<feature type="transmembrane region" description="Helical" evidence="11">
    <location>
        <begin position="214"/>
        <end position="235"/>
    </location>
</feature>
<comment type="similarity">
    <text evidence="2 11 12">Belongs to the ATPase A chain family.</text>
</comment>
<evidence type="ECO:0000256" key="8">
    <source>
        <dbReference type="ARBA" id="ARBA00023065"/>
    </source>
</evidence>
<dbReference type="Pfam" id="PF00119">
    <property type="entry name" value="ATP-synt_A"/>
    <property type="match status" value="1"/>
</dbReference>
<dbReference type="PANTHER" id="PTHR42823:SF3">
    <property type="entry name" value="ATP SYNTHASE SUBUNIT A, CHLOROPLASTIC"/>
    <property type="match status" value="1"/>
</dbReference>
<evidence type="ECO:0000256" key="10">
    <source>
        <dbReference type="ARBA" id="ARBA00023310"/>
    </source>
</evidence>
<dbReference type="HAMAP" id="MF_01393">
    <property type="entry name" value="ATP_synth_a_bact"/>
    <property type="match status" value="1"/>
</dbReference>
<organism evidence="13 14">
    <name type="scientific">Orenia marismortui</name>
    <dbReference type="NCBI Taxonomy" id="46469"/>
    <lineage>
        <taxon>Bacteria</taxon>
        <taxon>Bacillati</taxon>
        <taxon>Bacillota</taxon>
        <taxon>Clostridia</taxon>
        <taxon>Halanaerobiales</taxon>
        <taxon>Halobacteroidaceae</taxon>
        <taxon>Orenia</taxon>
    </lineage>
</organism>
<keyword evidence="4 11" id="KW-0138">CF(0)</keyword>
<dbReference type="EMBL" id="SOEG01000001">
    <property type="protein sequence ID" value="TDX59167.1"/>
    <property type="molecule type" value="Genomic_DNA"/>
</dbReference>
<dbReference type="InterPro" id="IPR045082">
    <property type="entry name" value="ATP_syn_F0_a_bact/chloroplast"/>
</dbReference>
<keyword evidence="6 11" id="KW-0375">Hydrogen ion transport</keyword>
<keyword evidence="14" id="KW-1185">Reference proteome</keyword>
<accession>A0A4R8HRE4</accession>
<comment type="function">
    <text evidence="11 12">Key component of the proton channel; it plays a direct role in the translocation of protons across the membrane.</text>
</comment>
<comment type="subcellular location">
    <subcellularLocation>
        <location evidence="11 12">Cell membrane</location>
        <topology evidence="11 12">Multi-pass membrane protein</topology>
    </subcellularLocation>
    <subcellularLocation>
        <location evidence="1">Membrane</location>
        <topology evidence="1">Multi-pass membrane protein</topology>
    </subcellularLocation>
</comment>
<feature type="transmembrane region" description="Helical" evidence="11">
    <location>
        <begin position="133"/>
        <end position="151"/>
    </location>
</feature>
<sequence length="240" mass="26544">MNFFTELFDKMFLEEVNSEAFAPKVFEIAGLQIKSTVTTTWVIIFVLGVFSWLATRNLEKKPRPFSLQNIAEFIVESIYNLVDNAMGKGRKGYAPYIGTLMIYLTFANLVGVIPGRDLFNLYTPTADLNTTFALALITFIAVHVSGIKYNGIGSYIKGYFEPMPFLVPLNIIGAIADPVSLSFRLFGNMLGGVVIMGLLFSVVGVVVPGIASLYFDVFAGLLQAFIFTMLTMTYISTEIE</sequence>
<reference evidence="13 14" key="1">
    <citation type="submission" date="2019-03" db="EMBL/GenBank/DDBJ databases">
        <title>Subsurface microbial communities from deep shales in Ohio and West Virginia, USA.</title>
        <authorList>
            <person name="Wrighton K."/>
        </authorList>
    </citation>
    <scope>NUCLEOTIDE SEQUENCE [LARGE SCALE GENOMIC DNA]</scope>
    <source>
        <strain evidence="13 14">MSL 6dP</strain>
    </source>
</reference>
<feature type="transmembrane region" description="Helical" evidence="11">
    <location>
        <begin position="33"/>
        <end position="54"/>
    </location>
</feature>
<keyword evidence="9 11" id="KW-0472">Membrane</keyword>
<dbReference type="STRING" id="926561.GCA_000379025_01002"/>
<evidence type="ECO:0000256" key="5">
    <source>
        <dbReference type="ARBA" id="ARBA00022692"/>
    </source>
</evidence>
<evidence type="ECO:0000256" key="9">
    <source>
        <dbReference type="ARBA" id="ARBA00023136"/>
    </source>
</evidence>
<evidence type="ECO:0000256" key="7">
    <source>
        <dbReference type="ARBA" id="ARBA00022989"/>
    </source>
</evidence>
<keyword evidence="5 11" id="KW-0812">Transmembrane</keyword>
<keyword evidence="3 11" id="KW-0813">Transport</keyword>
<evidence type="ECO:0000256" key="3">
    <source>
        <dbReference type="ARBA" id="ARBA00022448"/>
    </source>
</evidence>
<dbReference type="GO" id="GO:0045259">
    <property type="term" value="C:proton-transporting ATP synthase complex"/>
    <property type="evidence" value="ECO:0007669"/>
    <property type="project" value="UniProtKB-KW"/>
</dbReference>
<dbReference type="Proteomes" id="UP000295832">
    <property type="component" value="Unassembled WGS sequence"/>
</dbReference>
<dbReference type="InterPro" id="IPR000568">
    <property type="entry name" value="ATP_synth_F0_asu"/>
</dbReference>
<keyword evidence="7 11" id="KW-1133">Transmembrane helix</keyword>
<dbReference type="PRINTS" id="PR00123">
    <property type="entry name" value="ATPASEA"/>
</dbReference>
<evidence type="ECO:0000256" key="12">
    <source>
        <dbReference type="RuleBase" id="RU000483"/>
    </source>
</evidence>
<evidence type="ECO:0000256" key="4">
    <source>
        <dbReference type="ARBA" id="ARBA00022547"/>
    </source>
</evidence>
<feature type="transmembrane region" description="Helical" evidence="11">
    <location>
        <begin position="93"/>
        <end position="113"/>
    </location>
</feature>
<evidence type="ECO:0000313" key="14">
    <source>
        <dbReference type="Proteomes" id="UP000295832"/>
    </source>
</evidence>
<dbReference type="PROSITE" id="PS00449">
    <property type="entry name" value="ATPASE_A"/>
    <property type="match status" value="1"/>
</dbReference>
<comment type="caution">
    <text evidence="13">The sequence shown here is derived from an EMBL/GenBank/DDBJ whole genome shotgun (WGS) entry which is preliminary data.</text>
</comment>
<evidence type="ECO:0000256" key="11">
    <source>
        <dbReference type="HAMAP-Rule" id="MF_01393"/>
    </source>
</evidence>
<keyword evidence="10 11" id="KW-0066">ATP synthesis</keyword>
<dbReference type="CDD" id="cd00310">
    <property type="entry name" value="ATP-synt_Fo_a_6"/>
    <property type="match status" value="1"/>
</dbReference>
<dbReference type="NCBIfam" id="TIGR01131">
    <property type="entry name" value="ATP_synt_6_or_A"/>
    <property type="match status" value="1"/>
</dbReference>
<dbReference type="AlphaFoldDB" id="A0A4R8HRE4"/>
<protein>
    <recommendedName>
        <fullName evidence="11 12">ATP synthase subunit a</fullName>
    </recommendedName>
    <alternativeName>
        <fullName evidence="11">ATP synthase F0 sector subunit a</fullName>
    </alternativeName>
    <alternativeName>
        <fullName evidence="11">F-ATPase subunit 6</fullName>
    </alternativeName>
</protein>
<evidence type="ECO:0000256" key="2">
    <source>
        <dbReference type="ARBA" id="ARBA00006810"/>
    </source>
</evidence>
<dbReference type="GO" id="GO:0005886">
    <property type="term" value="C:plasma membrane"/>
    <property type="evidence" value="ECO:0007669"/>
    <property type="project" value="UniProtKB-SubCell"/>
</dbReference>
<dbReference type="SUPFAM" id="SSF81336">
    <property type="entry name" value="F1F0 ATP synthase subunit A"/>
    <property type="match status" value="1"/>
</dbReference>
<feature type="transmembrane region" description="Helical" evidence="11">
    <location>
        <begin position="189"/>
        <end position="207"/>
    </location>
</feature>
<proteinExistence type="inferred from homology"/>
<evidence type="ECO:0000256" key="6">
    <source>
        <dbReference type="ARBA" id="ARBA00022781"/>
    </source>
</evidence>
<keyword evidence="11" id="KW-1003">Cell membrane</keyword>
<keyword evidence="8 11" id="KW-0406">Ion transport</keyword>
<evidence type="ECO:0000256" key="1">
    <source>
        <dbReference type="ARBA" id="ARBA00004141"/>
    </source>
</evidence>
<dbReference type="RefSeq" id="WP_018248200.1">
    <property type="nucleotide sequence ID" value="NZ_SOEG01000001.1"/>
</dbReference>
<dbReference type="GO" id="GO:0046933">
    <property type="term" value="F:proton-transporting ATP synthase activity, rotational mechanism"/>
    <property type="evidence" value="ECO:0007669"/>
    <property type="project" value="UniProtKB-UniRule"/>
</dbReference>
<dbReference type="InterPro" id="IPR023011">
    <property type="entry name" value="ATP_synth_F0_asu_AS"/>
</dbReference>